<organism evidence="1 2">
    <name type="scientific">Leptospira weilii str. Ecochallenge</name>
    <dbReference type="NCBI Taxonomy" id="1049986"/>
    <lineage>
        <taxon>Bacteria</taxon>
        <taxon>Pseudomonadati</taxon>
        <taxon>Spirochaetota</taxon>
        <taxon>Spirochaetia</taxon>
        <taxon>Leptospirales</taxon>
        <taxon>Leptospiraceae</taxon>
        <taxon>Leptospira</taxon>
    </lineage>
</organism>
<proteinExistence type="predicted"/>
<dbReference type="Proteomes" id="UP000012249">
    <property type="component" value="Unassembled WGS sequence"/>
</dbReference>
<evidence type="ECO:0000313" key="2">
    <source>
        <dbReference type="Proteomes" id="UP000012249"/>
    </source>
</evidence>
<accession>N1UDJ5</accession>
<name>N1UDJ5_9LEPT</name>
<sequence>MEKNFEYEFYEKFAPKPDSNTILTRVTTKRRYFNLIFRAEVELNPCKIFGSIVDWKFFFGLRIRNISKYTNANIFYEKGRMRNIFVWASN</sequence>
<protein>
    <submittedName>
        <fullName evidence="1">Uncharacterized protein</fullName>
    </submittedName>
</protein>
<dbReference type="AlphaFoldDB" id="N1UDJ5"/>
<comment type="caution">
    <text evidence="1">The sequence shown here is derived from an EMBL/GenBank/DDBJ whole genome shotgun (WGS) entry which is preliminary data.</text>
</comment>
<reference evidence="1 2" key="1">
    <citation type="submission" date="2013-02" db="EMBL/GenBank/DDBJ databases">
        <authorList>
            <person name="Harkins D.M."/>
            <person name="Durkin A.S."/>
            <person name="Brinkac L.M."/>
            <person name="Haft D.H."/>
            <person name="Selengut J.D."/>
            <person name="Sanka R."/>
            <person name="DePew J."/>
            <person name="Purushe J."/>
            <person name="Haake D.A."/>
            <person name="Matsunaga J."/>
            <person name="Vinetz J.M."/>
            <person name="Sutton G.G."/>
            <person name="Nierman W.C."/>
            <person name="Fouts D.E."/>
        </authorList>
    </citation>
    <scope>NUCLEOTIDE SEQUENCE [LARGE SCALE GENOMIC DNA]</scope>
    <source>
        <strain evidence="1 2">Ecochallenge</strain>
    </source>
</reference>
<gene>
    <name evidence="1" type="ORF">LEP1GSC043_2802</name>
</gene>
<dbReference type="EMBL" id="AHMI02000194">
    <property type="protein sequence ID" value="EMY14120.1"/>
    <property type="molecule type" value="Genomic_DNA"/>
</dbReference>
<evidence type="ECO:0000313" key="1">
    <source>
        <dbReference type="EMBL" id="EMY14120.1"/>
    </source>
</evidence>